<dbReference type="AlphaFoldDB" id="A0A2A5JU38"/>
<name>A0A2A5JU38_PSEO7</name>
<proteinExistence type="predicted"/>
<dbReference type="Gene3D" id="1.10.443.10">
    <property type="entry name" value="Intergrase catalytic core"/>
    <property type="match status" value="1"/>
</dbReference>
<dbReference type="GO" id="GO:0006310">
    <property type="term" value="P:DNA recombination"/>
    <property type="evidence" value="ECO:0007669"/>
    <property type="project" value="UniProtKB-KW"/>
</dbReference>
<dbReference type="RefSeq" id="WP_099640956.1">
    <property type="nucleotide sequence ID" value="NZ_NKHF01000023.1"/>
</dbReference>
<dbReference type="GO" id="GO:0003677">
    <property type="term" value="F:DNA binding"/>
    <property type="evidence" value="ECO:0007669"/>
    <property type="project" value="InterPro"/>
</dbReference>
<dbReference type="InterPro" id="IPR002104">
    <property type="entry name" value="Integrase_catalytic"/>
</dbReference>
<dbReference type="Pfam" id="PF00589">
    <property type="entry name" value="Phage_integrase"/>
    <property type="match status" value="1"/>
</dbReference>
<accession>A0A2A5JU38</accession>
<keyword evidence="4" id="KW-1185">Reference proteome</keyword>
<dbReference type="EMBL" id="NKHF01000023">
    <property type="protein sequence ID" value="PCK32886.1"/>
    <property type="molecule type" value="Genomic_DNA"/>
</dbReference>
<dbReference type="InterPro" id="IPR011010">
    <property type="entry name" value="DNA_brk_join_enz"/>
</dbReference>
<dbReference type="Proteomes" id="UP000228621">
    <property type="component" value="Unassembled WGS sequence"/>
</dbReference>
<evidence type="ECO:0000259" key="2">
    <source>
        <dbReference type="Pfam" id="PF00589"/>
    </source>
</evidence>
<organism evidence="3 4">
    <name type="scientific">Pseudoalteromonas piscicida</name>
    <dbReference type="NCBI Taxonomy" id="43662"/>
    <lineage>
        <taxon>Bacteria</taxon>
        <taxon>Pseudomonadati</taxon>
        <taxon>Pseudomonadota</taxon>
        <taxon>Gammaproteobacteria</taxon>
        <taxon>Alteromonadales</taxon>
        <taxon>Pseudoalteromonadaceae</taxon>
        <taxon>Pseudoalteromonas</taxon>
    </lineage>
</organism>
<dbReference type="InterPro" id="IPR013762">
    <property type="entry name" value="Integrase-like_cat_sf"/>
</dbReference>
<dbReference type="GO" id="GO:0015074">
    <property type="term" value="P:DNA integration"/>
    <property type="evidence" value="ECO:0007669"/>
    <property type="project" value="InterPro"/>
</dbReference>
<evidence type="ECO:0000256" key="1">
    <source>
        <dbReference type="ARBA" id="ARBA00023172"/>
    </source>
</evidence>
<protein>
    <recommendedName>
        <fullName evidence="2">Tyr recombinase domain-containing protein</fullName>
    </recommendedName>
</protein>
<gene>
    <name evidence="3" type="ORF">CEX98_04670</name>
</gene>
<comment type="caution">
    <text evidence="3">The sequence shown here is derived from an EMBL/GenBank/DDBJ whole genome shotgun (WGS) entry which is preliminary data.</text>
</comment>
<keyword evidence="1" id="KW-0233">DNA recombination</keyword>
<dbReference type="SUPFAM" id="SSF56349">
    <property type="entry name" value="DNA breaking-rejoining enzymes"/>
    <property type="match status" value="1"/>
</dbReference>
<dbReference type="OrthoDB" id="9801717at2"/>
<reference evidence="4" key="1">
    <citation type="journal article" date="2019" name="Genome Announc.">
        <title>Draft Genome Sequence of Pseudoalteromonas piscicida Strain 36Y ROTHPW, an Hypersaline Seawater Isolate from the South Coast of Sonora, Mexico.</title>
        <authorList>
            <person name="Sanchez-Diaz R."/>
            <person name="Molina-Garza Z.J."/>
            <person name="Cruz-Suarez L.E."/>
            <person name="Selvin J."/>
            <person name="Kiran G.S."/>
            <person name="Ibarra-Gamez J.C."/>
            <person name="Gomez-Gil B."/>
            <person name="Galaviz-Silva L."/>
        </authorList>
    </citation>
    <scope>NUCLEOTIDE SEQUENCE [LARGE SCALE GENOMIC DNA]</scope>
    <source>
        <strain evidence="4">36Y_RITHPW</strain>
    </source>
</reference>
<evidence type="ECO:0000313" key="4">
    <source>
        <dbReference type="Proteomes" id="UP000228621"/>
    </source>
</evidence>
<sequence>MFATQLLINGTDIGAVQKLFGHINIRPTERYTQCDQHKVWLPSAHCYNFKTP</sequence>
<evidence type="ECO:0000313" key="3">
    <source>
        <dbReference type="EMBL" id="PCK32886.1"/>
    </source>
</evidence>
<feature type="domain" description="Tyr recombinase" evidence="2">
    <location>
        <begin position="2"/>
        <end position="36"/>
    </location>
</feature>